<protein>
    <submittedName>
        <fullName evidence="2">Uncharacterized protein</fullName>
    </submittedName>
</protein>
<proteinExistence type="predicted"/>
<evidence type="ECO:0000313" key="2">
    <source>
        <dbReference type="EMBL" id="ARN73463.1"/>
    </source>
</evidence>
<dbReference type="Proteomes" id="UP000193450">
    <property type="component" value="Chromosome"/>
</dbReference>
<evidence type="ECO:0000256" key="1">
    <source>
        <dbReference type="SAM" id="Coils"/>
    </source>
</evidence>
<keyword evidence="3" id="KW-1185">Reference proteome</keyword>
<gene>
    <name evidence="2" type="ORF">BST96_04640</name>
</gene>
<organism evidence="2 3">
    <name type="scientific">Oceanicoccus sagamiensis</name>
    <dbReference type="NCBI Taxonomy" id="716816"/>
    <lineage>
        <taxon>Bacteria</taxon>
        <taxon>Pseudomonadati</taxon>
        <taxon>Pseudomonadota</taxon>
        <taxon>Gammaproteobacteria</taxon>
        <taxon>Cellvibrionales</taxon>
        <taxon>Spongiibacteraceae</taxon>
        <taxon>Oceanicoccus</taxon>
    </lineage>
</organism>
<accession>A0A1X9NHK1</accession>
<keyword evidence="1" id="KW-0175">Coiled coil</keyword>
<dbReference type="AlphaFoldDB" id="A0A1X9NHK1"/>
<dbReference type="KEGG" id="osg:BST96_04640"/>
<name>A0A1X9NHK1_9GAMM</name>
<feature type="coiled-coil region" evidence="1">
    <location>
        <begin position="28"/>
        <end position="62"/>
    </location>
</feature>
<dbReference type="OrthoDB" id="5740647at2"/>
<dbReference type="EMBL" id="CP019343">
    <property type="protein sequence ID" value="ARN73463.1"/>
    <property type="molecule type" value="Genomic_DNA"/>
</dbReference>
<evidence type="ECO:0000313" key="3">
    <source>
        <dbReference type="Proteomes" id="UP000193450"/>
    </source>
</evidence>
<dbReference type="STRING" id="716816.BST96_04640"/>
<dbReference type="RefSeq" id="WP_085757575.1">
    <property type="nucleotide sequence ID" value="NZ_CP019343.1"/>
</dbReference>
<reference evidence="2 3" key="1">
    <citation type="submission" date="2016-11" db="EMBL/GenBank/DDBJ databases">
        <title>Trade-off between light-utilization and light-protection in marine flavobacteria.</title>
        <authorList>
            <person name="Kumagai Y."/>
        </authorList>
    </citation>
    <scope>NUCLEOTIDE SEQUENCE [LARGE SCALE GENOMIC DNA]</scope>
    <source>
        <strain evidence="2 3">NBRC 107125</strain>
    </source>
</reference>
<sequence length="79" mass="8915">MWPAFVIALLSGLCIGYWVGRNTRSSTAFEAEHKLEEAGQELEKARSTQKLLEQKVADLKYQLGEEKKARAYAEGRGKE</sequence>